<evidence type="ECO:0000313" key="1">
    <source>
        <dbReference type="EMBL" id="ABW29505.1"/>
    </source>
</evidence>
<dbReference type="AlphaFoldDB" id="B0BZ60"/>
<dbReference type="EMBL" id="CP000828">
    <property type="protein sequence ID" value="ABW29505.1"/>
    <property type="molecule type" value="Genomic_DNA"/>
</dbReference>
<keyword evidence="2" id="KW-1185">Reference proteome</keyword>
<evidence type="ECO:0000313" key="2">
    <source>
        <dbReference type="Proteomes" id="UP000000268"/>
    </source>
</evidence>
<proteinExistence type="predicted"/>
<protein>
    <submittedName>
        <fullName evidence="1">Uncharacterized protein</fullName>
    </submittedName>
</protein>
<dbReference type="eggNOG" id="ENOG5031XGJ">
    <property type="taxonomic scope" value="Bacteria"/>
</dbReference>
<gene>
    <name evidence="1" type="ordered locus">AM1_4529</name>
</gene>
<reference evidence="1 2" key="1">
    <citation type="journal article" date="2008" name="Proc. Natl. Acad. Sci. U.S.A.">
        <title>Niche adaptation and genome expansion in the chlorophyll d-producing cyanobacterium Acaryochloris marina.</title>
        <authorList>
            <person name="Swingley W.D."/>
            <person name="Chen M."/>
            <person name="Cheung P.C."/>
            <person name="Conrad A.L."/>
            <person name="Dejesa L.C."/>
            <person name="Hao J."/>
            <person name="Honchak B.M."/>
            <person name="Karbach L.E."/>
            <person name="Kurdoglu A."/>
            <person name="Lahiri S."/>
            <person name="Mastrian S.D."/>
            <person name="Miyashita H."/>
            <person name="Page L."/>
            <person name="Ramakrishna P."/>
            <person name="Satoh S."/>
            <person name="Sattley W.M."/>
            <person name="Shimada Y."/>
            <person name="Taylor H.L."/>
            <person name="Tomo T."/>
            <person name="Tsuchiya T."/>
            <person name="Wang Z.T."/>
            <person name="Raymond J."/>
            <person name="Mimuro M."/>
            <person name="Blankenship R.E."/>
            <person name="Touchman J.W."/>
        </authorList>
    </citation>
    <scope>NUCLEOTIDE SEQUENCE [LARGE SCALE GENOMIC DNA]</scope>
    <source>
        <strain evidence="2">MBIC 11017</strain>
    </source>
</reference>
<dbReference type="KEGG" id="amr:AM1_4529"/>
<dbReference type="STRING" id="329726.AM1_4529"/>
<accession>B0BZ60</accession>
<sequence>MTEMQPIRQGDVILRPLSNTTPSLGRQLPHLTLAEGEVTGHSHRISEGQAELYEKDGTLYLRVLSPEATLTHEEHNALSIPQGTWQVRIQREYEPEGWHYVAD</sequence>
<organism evidence="1 2">
    <name type="scientific">Acaryochloris marina (strain MBIC 11017)</name>
    <dbReference type="NCBI Taxonomy" id="329726"/>
    <lineage>
        <taxon>Bacteria</taxon>
        <taxon>Bacillati</taxon>
        <taxon>Cyanobacteriota</taxon>
        <taxon>Cyanophyceae</taxon>
        <taxon>Acaryochloridales</taxon>
        <taxon>Acaryochloridaceae</taxon>
        <taxon>Acaryochloris</taxon>
    </lineage>
</organism>
<dbReference type="HOGENOM" id="CLU_2128267_0_0_3"/>
<name>B0BZ60_ACAM1</name>
<dbReference type="Proteomes" id="UP000000268">
    <property type="component" value="Chromosome"/>
</dbReference>